<dbReference type="EMBL" id="JASMQC010000005">
    <property type="protein sequence ID" value="KAK1945123.1"/>
    <property type="molecule type" value="Genomic_DNA"/>
</dbReference>
<sequence length="107" mass="12260">MFSNVDRVTHRLAFDLEEIERRVDLFESPRALQQWVSDHERQVARLQGHLDLLGRMQPPVALPPAIVHPSVIPHPAVEQAPAPSVAKSVKHWSQSRWRTVNPVIRLL</sequence>
<reference evidence="1" key="1">
    <citation type="submission" date="2023-08" db="EMBL/GenBank/DDBJ databases">
        <title>Reference Genome Resource for the Citrus Pathogen Phytophthora citrophthora.</title>
        <authorList>
            <person name="Moller H."/>
            <person name="Coetzee B."/>
            <person name="Rose L.J."/>
            <person name="Van Niekerk J.M."/>
        </authorList>
    </citation>
    <scope>NUCLEOTIDE SEQUENCE</scope>
    <source>
        <strain evidence="1">STE-U-9442</strain>
    </source>
</reference>
<protein>
    <submittedName>
        <fullName evidence="1">Uncharacterized protein</fullName>
    </submittedName>
</protein>
<keyword evidence="2" id="KW-1185">Reference proteome</keyword>
<name>A0AAD9GW17_9STRA</name>
<dbReference type="Proteomes" id="UP001259832">
    <property type="component" value="Unassembled WGS sequence"/>
</dbReference>
<gene>
    <name evidence="1" type="ORF">P3T76_003656</name>
</gene>
<comment type="caution">
    <text evidence="1">The sequence shown here is derived from an EMBL/GenBank/DDBJ whole genome shotgun (WGS) entry which is preliminary data.</text>
</comment>
<evidence type="ECO:0000313" key="1">
    <source>
        <dbReference type="EMBL" id="KAK1945123.1"/>
    </source>
</evidence>
<proteinExistence type="predicted"/>
<dbReference type="AlphaFoldDB" id="A0AAD9GW17"/>
<accession>A0AAD9GW17</accession>
<organism evidence="1 2">
    <name type="scientific">Phytophthora citrophthora</name>
    <dbReference type="NCBI Taxonomy" id="4793"/>
    <lineage>
        <taxon>Eukaryota</taxon>
        <taxon>Sar</taxon>
        <taxon>Stramenopiles</taxon>
        <taxon>Oomycota</taxon>
        <taxon>Peronosporomycetes</taxon>
        <taxon>Peronosporales</taxon>
        <taxon>Peronosporaceae</taxon>
        <taxon>Phytophthora</taxon>
    </lineage>
</organism>
<evidence type="ECO:0000313" key="2">
    <source>
        <dbReference type="Proteomes" id="UP001259832"/>
    </source>
</evidence>